<feature type="transmembrane region" description="Helical" evidence="7">
    <location>
        <begin position="12"/>
        <end position="38"/>
    </location>
</feature>
<sequence>VTGGIVMADNGVPAWLAVIGALVLGATVGAVNGILVVLTRINGFIVTLATMTILTGLQYQIVGTATVYTGGQVVAHNGHKWRAKWWTQGEEPGTTGQWGVWEDQGAC</sequence>
<evidence type="ECO:0000256" key="2">
    <source>
        <dbReference type="ARBA" id="ARBA00022475"/>
    </source>
</evidence>
<evidence type="ECO:0000313" key="10">
    <source>
        <dbReference type="Proteomes" id="UP001597045"/>
    </source>
</evidence>
<dbReference type="Proteomes" id="UP001597045">
    <property type="component" value="Unassembled WGS sequence"/>
</dbReference>
<dbReference type="Gene3D" id="2.10.10.20">
    <property type="entry name" value="Carbohydrate-binding module superfamily 5/12"/>
    <property type="match status" value="1"/>
</dbReference>
<dbReference type="Pfam" id="PF02653">
    <property type="entry name" value="BPD_transp_2"/>
    <property type="match status" value="1"/>
</dbReference>
<keyword evidence="3 7" id="KW-0812">Transmembrane</keyword>
<keyword evidence="2" id="KW-1003">Cell membrane</keyword>
<comment type="subcellular location">
    <subcellularLocation>
        <location evidence="1">Cell membrane</location>
        <topology evidence="1">Multi-pass membrane protein</topology>
    </subcellularLocation>
</comment>
<dbReference type="SUPFAM" id="SSF51055">
    <property type="entry name" value="Carbohydrate binding domain"/>
    <property type="match status" value="1"/>
</dbReference>
<evidence type="ECO:0000256" key="7">
    <source>
        <dbReference type="SAM" id="Phobius"/>
    </source>
</evidence>
<dbReference type="InterPro" id="IPR001851">
    <property type="entry name" value="ABC_transp_permease"/>
</dbReference>
<dbReference type="InterPro" id="IPR036573">
    <property type="entry name" value="CBM_sf_5/12"/>
</dbReference>
<evidence type="ECO:0000256" key="3">
    <source>
        <dbReference type="ARBA" id="ARBA00022692"/>
    </source>
</evidence>
<keyword evidence="4" id="KW-0378">Hydrolase</keyword>
<dbReference type="EMBL" id="JBHTIS010003128">
    <property type="protein sequence ID" value="MFD1050837.1"/>
    <property type="molecule type" value="Genomic_DNA"/>
</dbReference>
<evidence type="ECO:0000256" key="1">
    <source>
        <dbReference type="ARBA" id="ARBA00004651"/>
    </source>
</evidence>
<accession>A0ABW3MJG3</accession>
<comment type="caution">
    <text evidence="9">The sequence shown here is derived from an EMBL/GenBank/DDBJ whole genome shotgun (WGS) entry which is preliminary data.</text>
</comment>
<name>A0ABW3MJG3_9PSEU</name>
<keyword evidence="6 7" id="KW-0472">Membrane</keyword>
<protein>
    <submittedName>
        <fullName evidence="9">Carbohydrate-binding protein</fullName>
    </submittedName>
</protein>
<keyword evidence="10" id="KW-1185">Reference proteome</keyword>
<dbReference type="SMART" id="SM00495">
    <property type="entry name" value="ChtBD3"/>
    <property type="match status" value="1"/>
</dbReference>
<evidence type="ECO:0000313" key="9">
    <source>
        <dbReference type="EMBL" id="MFD1050837.1"/>
    </source>
</evidence>
<proteinExistence type="predicted"/>
<gene>
    <name evidence="9" type="ORF">ACFQ1S_37550</name>
</gene>
<reference evidence="10" key="1">
    <citation type="journal article" date="2019" name="Int. J. Syst. Evol. Microbiol.">
        <title>The Global Catalogue of Microorganisms (GCM) 10K type strain sequencing project: providing services to taxonomists for standard genome sequencing and annotation.</title>
        <authorList>
            <consortium name="The Broad Institute Genomics Platform"/>
            <consortium name="The Broad Institute Genome Sequencing Center for Infectious Disease"/>
            <person name="Wu L."/>
            <person name="Ma J."/>
        </authorList>
    </citation>
    <scope>NUCLEOTIDE SEQUENCE [LARGE SCALE GENOMIC DNA]</scope>
    <source>
        <strain evidence="10">JCM 31486</strain>
    </source>
</reference>
<feature type="domain" description="Chitin-binding type-3" evidence="8">
    <location>
        <begin position="59"/>
        <end position="104"/>
    </location>
</feature>
<evidence type="ECO:0000256" key="6">
    <source>
        <dbReference type="ARBA" id="ARBA00023136"/>
    </source>
</evidence>
<evidence type="ECO:0000256" key="5">
    <source>
        <dbReference type="ARBA" id="ARBA00022989"/>
    </source>
</evidence>
<evidence type="ECO:0000259" key="8">
    <source>
        <dbReference type="SMART" id="SM00495"/>
    </source>
</evidence>
<evidence type="ECO:0000256" key="4">
    <source>
        <dbReference type="ARBA" id="ARBA00022801"/>
    </source>
</evidence>
<feature type="non-terminal residue" evidence="9">
    <location>
        <position position="1"/>
    </location>
</feature>
<dbReference type="PANTHER" id="PTHR32196">
    <property type="entry name" value="ABC TRANSPORTER PERMEASE PROTEIN YPHD-RELATED-RELATED"/>
    <property type="match status" value="1"/>
</dbReference>
<dbReference type="InterPro" id="IPR003610">
    <property type="entry name" value="CBM5/12"/>
</dbReference>
<dbReference type="CDD" id="cd12215">
    <property type="entry name" value="ChiC_BD"/>
    <property type="match status" value="1"/>
</dbReference>
<organism evidence="9 10">
    <name type="scientific">Kibdelosporangium lantanae</name>
    <dbReference type="NCBI Taxonomy" id="1497396"/>
    <lineage>
        <taxon>Bacteria</taxon>
        <taxon>Bacillati</taxon>
        <taxon>Actinomycetota</taxon>
        <taxon>Actinomycetes</taxon>
        <taxon>Pseudonocardiales</taxon>
        <taxon>Pseudonocardiaceae</taxon>
        <taxon>Kibdelosporangium</taxon>
    </lineage>
</organism>
<keyword evidence="5 7" id="KW-1133">Transmembrane helix</keyword>